<dbReference type="Pfam" id="PF14383">
    <property type="entry name" value="VARLMGL"/>
    <property type="match status" value="1"/>
</dbReference>
<sequence>MKPGVMLPGGGDDRSLEAQMERQMGGCMAGFLQIFDRHQILAGRRGVYAAKRLPSSSASPALSCTSPSERSDSSLSSSPKEAPSPVLPQAKEASTEIRPPEPEPLGWEDGPPRPSLPLPVFDFKEGPRSAWKFREAPRLSLDSRVDGRGKLFPREIRTAPPASQPGENEGSEGQDNHRRSPSVVARLMGLETFPGKGVPRGAVGDGEQYKRAELRRSASESRASRDLLHCQFVDARSFRSPPSHGNVISEDKKREVRQSIVRDTKLEPLPRGLSLPPGSPHPPAAFCALQRKSFFDVQDYFVSELPKRVGGGSLYGEVEKRLRMRGIDEPAKDLETLKQILEVIQLRGLLHPSQRQRGQRPGRLEVPPQPSGRNFVYEQSPTRTNCYESPIVVMQPAPRSPSPSYSRPNASPPPTRRNPLASPEPSRFPRRNNVDTGRNPARGNNEIRGREAGTPDPSRSGSPVSLARRRLSPLPQAATSRGRLVPDRKTSSAQPPKSGSPRKVTSDPAMRSPRNHSRSAIRESVPHRPEDDLAGSEGSFSASSQFDFERVKSEYRDGRILLERCDKLLHSIAEITSKAVIDEEQVNATEQQPSPVSVLDAAASFDRDDAAASPSPPLTMRCIDFKDQSMEAVDEDGWIPSTSSMKSGKLNDESEIDDSDFLYVSEILRSSDPQQMAESSSWSEKTGDDAADSDPKAQPLHRRLVFDAVSEIVERRSQVSPWESFLRSRSPTPGAKPRLLPGEVWAELRRIQDHDPADDLCDLICGILRRDMASSAAERAWVDRPAEMSDAVLDIERLIFKDLIAETIRHLATFFSQRRRCRGPPRQPPAAPPRRRLMF</sequence>
<accession>A0A843VC02</accession>
<feature type="compositionally biased region" description="Basic and acidic residues" evidence="1">
    <location>
        <begin position="520"/>
        <end position="531"/>
    </location>
</feature>
<dbReference type="GO" id="GO:0051513">
    <property type="term" value="P:regulation of monopolar cell growth"/>
    <property type="evidence" value="ECO:0007669"/>
    <property type="project" value="InterPro"/>
</dbReference>
<dbReference type="PANTHER" id="PTHR31680:SF12">
    <property type="entry name" value="OS11G0587300 PROTEIN"/>
    <property type="match status" value="1"/>
</dbReference>
<dbReference type="EMBL" id="NMUH01001205">
    <property type="protein sequence ID" value="MQL90053.1"/>
    <property type="molecule type" value="Genomic_DNA"/>
</dbReference>
<feature type="region of interest" description="Disordered" evidence="1">
    <location>
        <begin position="671"/>
        <end position="698"/>
    </location>
</feature>
<feature type="region of interest" description="Disordered" evidence="1">
    <location>
        <begin position="819"/>
        <end position="839"/>
    </location>
</feature>
<dbReference type="Proteomes" id="UP000652761">
    <property type="component" value="Unassembled WGS sequence"/>
</dbReference>
<feature type="compositionally biased region" description="Polar residues" evidence="1">
    <location>
        <begin position="671"/>
        <end position="684"/>
    </location>
</feature>
<dbReference type="Pfam" id="PF14309">
    <property type="entry name" value="DUF4378"/>
    <property type="match status" value="1"/>
</dbReference>
<evidence type="ECO:0000259" key="3">
    <source>
        <dbReference type="Pfam" id="PF14383"/>
    </source>
</evidence>
<feature type="region of interest" description="Disordered" evidence="1">
    <location>
        <begin position="144"/>
        <end position="183"/>
    </location>
</feature>
<feature type="compositionally biased region" description="Low complexity" evidence="1">
    <location>
        <begin position="53"/>
        <end position="84"/>
    </location>
</feature>
<keyword evidence="5" id="KW-1185">Reference proteome</keyword>
<reference evidence="4" key="1">
    <citation type="submission" date="2017-07" db="EMBL/GenBank/DDBJ databases">
        <title>Taro Niue Genome Assembly and Annotation.</title>
        <authorList>
            <person name="Atibalentja N."/>
            <person name="Keating K."/>
            <person name="Fields C.J."/>
        </authorList>
    </citation>
    <scope>NUCLEOTIDE SEQUENCE</scope>
    <source>
        <strain evidence="4">Niue_2</strain>
        <tissue evidence="4">Leaf</tissue>
    </source>
</reference>
<evidence type="ECO:0000256" key="1">
    <source>
        <dbReference type="SAM" id="MobiDB-lite"/>
    </source>
</evidence>
<evidence type="ECO:0000259" key="2">
    <source>
        <dbReference type="Pfam" id="PF14309"/>
    </source>
</evidence>
<feature type="region of interest" description="Disordered" evidence="1">
    <location>
        <begin position="52"/>
        <end position="121"/>
    </location>
</feature>
<protein>
    <recommendedName>
        <fullName evidence="6">Protein LONGIFOLIA 1</fullName>
    </recommendedName>
</protein>
<dbReference type="InterPro" id="IPR033334">
    <property type="entry name" value="LNG1/2"/>
</dbReference>
<dbReference type="PANTHER" id="PTHR31680">
    <property type="entry name" value="LONGIFOLIA PROTEIN"/>
    <property type="match status" value="1"/>
</dbReference>
<dbReference type="OrthoDB" id="1929599at2759"/>
<organism evidence="4 5">
    <name type="scientific">Colocasia esculenta</name>
    <name type="common">Wild taro</name>
    <name type="synonym">Arum esculentum</name>
    <dbReference type="NCBI Taxonomy" id="4460"/>
    <lineage>
        <taxon>Eukaryota</taxon>
        <taxon>Viridiplantae</taxon>
        <taxon>Streptophyta</taxon>
        <taxon>Embryophyta</taxon>
        <taxon>Tracheophyta</taxon>
        <taxon>Spermatophyta</taxon>
        <taxon>Magnoliopsida</taxon>
        <taxon>Liliopsida</taxon>
        <taxon>Araceae</taxon>
        <taxon>Aroideae</taxon>
        <taxon>Colocasieae</taxon>
        <taxon>Colocasia</taxon>
    </lineage>
</organism>
<dbReference type="InterPro" id="IPR025486">
    <property type="entry name" value="DUF4378"/>
</dbReference>
<feature type="domain" description="DUF4378" evidence="2">
    <location>
        <begin position="691"/>
        <end position="806"/>
    </location>
</feature>
<feature type="region of interest" description="Disordered" evidence="1">
    <location>
        <begin position="394"/>
        <end position="544"/>
    </location>
</feature>
<feature type="region of interest" description="Disordered" evidence="1">
    <location>
        <begin position="352"/>
        <end position="381"/>
    </location>
</feature>
<evidence type="ECO:0008006" key="6">
    <source>
        <dbReference type="Google" id="ProtNLM"/>
    </source>
</evidence>
<comment type="caution">
    <text evidence="4">The sequence shown here is derived from an EMBL/GenBank/DDBJ whole genome shotgun (WGS) entry which is preliminary data.</text>
</comment>
<feature type="compositionally biased region" description="Basic and acidic residues" evidence="1">
    <location>
        <begin position="144"/>
        <end position="157"/>
    </location>
</feature>
<evidence type="ECO:0000313" key="5">
    <source>
        <dbReference type="Proteomes" id="UP000652761"/>
    </source>
</evidence>
<proteinExistence type="predicted"/>
<evidence type="ECO:0000313" key="4">
    <source>
        <dbReference type="EMBL" id="MQL90053.1"/>
    </source>
</evidence>
<dbReference type="InterPro" id="IPR032795">
    <property type="entry name" value="DUF3741-assoc"/>
</dbReference>
<name>A0A843VC02_COLES</name>
<dbReference type="AlphaFoldDB" id="A0A843VC02"/>
<feature type="domain" description="DUF3741" evidence="3">
    <location>
        <begin position="174"/>
        <end position="197"/>
    </location>
</feature>
<gene>
    <name evidence="4" type="ORF">Taro_022646</name>
</gene>